<gene>
    <name evidence="4" type="ORF">DFQ02_104279</name>
</gene>
<feature type="disulfide bond" description="Redox-active" evidence="3">
    <location>
        <begin position="74"/>
        <end position="78"/>
    </location>
</feature>
<dbReference type="AlphaFoldDB" id="A0A3D9HG29"/>
<dbReference type="RefSeq" id="WP_116524077.1">
    <property type="nucleotide sequence ID" value="NZ_QRDX01000004.1"/>
</dbReference>
<protein>
    <submittedName>
        <fullName evidence="4">SCO1/SenC family protein</fullName>
    </submittedName>
</protein>
<keyword evidence="2" id="KW-0186">Copper</keyword>
<dbReference type="PANTHER" id="PTHR12151">
    <property type="entry name" value="ELECTRON TRANSPORT PROTIN SCO1/SENC FAMILY MEMBER"/>
    <property type="match status" value="1"/>
</dbReference>
<proteinExistence type="inferred from homology"/>
<dbReference type="OrthoDB" id="9811998at2"/>
<evidence type="ECO:0000313" key="4">
    <source>
        <dbReference type="EMBL" id="RED48433.1"/>
    </source>
</evidence>
<feature type="binding site" evidence="2">
    <location>
        <position position="78"/>
    </location>
    <ligand>
        <name>Cu cation</name>
        <dbReference type="ChEBI" id="CHEBI:23378"/>
    </ligand>
</feature>
<comment type="similarity">
    <text evidence="1">Belongs to the SCO1/2 family.</text>
</comment>
<evidence type="ECO:0000313" key="5">
    <source>
        <dbReference type="Proteomes" id="UP000256629"/>
    </source>
</evidence>
<dbReference type="Pfam" id="PF02630">
    <property type="entry name" value="SCO1-SenC"/>
    <property type="match status" value="1"/>
</dbReference>
<evidence type="ECO:0000256" key="1">
    <source>
        <dbReference type="ARBA" id="ARBA00010996"/>
    </source>
</evidence>
<evidence type="ECO:0000256" key="3">
    <source>
        <dbReference type="PIRSR" id="PIRSR603782-2"/>
    </source>
</evidence>
<dbReference type="SUPFAM" id="SSF52833">
    <property type="entry name" value="Thioredoxin-like"/>
    <property type="match status" value="1"/>
</dbReference>
<evidence type="ECO:0000256" key="2">
    <source>
        <dbReference type="PIRSR" id="PIRSR603782-1"/>
    </source>
</evidence>
<dbReference type="Gene3D" id="3.40.30.10">
    <property type="entry name" value="Glutaredoxin"/>
    <property type="match status" value="1"/>
</dbReference>
<keyword evidence="5" id="KW-1185">Reference proteome</keyword>
<reference evidence="4 5" key="1">
    <citation type="submission" date="2018-07" db="EMBL/GenBank/DDBJ databases">
        <title>Genomic Encyclopedia of Type Strains, Phase III (KMG-III): the genomes of soil and plant-associated and newly described type strains.</title>
        <authorList>
            <person name="Whitman W."/>
        </authorList>
    </citation>
    <scope>NUCLEOTIDE SEQUENCE [LARGE SCALE GENOMIC DNA]</scope>
    <source>
        <strain evidence="4 5">CECT 8487</strain>
    </source>
</reference>
<dbReference type="PANTHER" id="PTHR12151:SF25">
    <property type="entry name" value="LINALOOL DEHYDRATASE_ISOMERASE DOMAIN-CONTAINING PROTEIN"/>
    <property type="match status" value="1"/>
</dbReference>
<dbReference type="InterPro" id="IPR036249">
    <property type="entry name" value="Thioredoxin-like_sf"/>
</dbReference>
<feature type="binding site" evidence="2">
    <location>
        <position position="74"/>
    </location>
    <ligand>
        <name>Cu cation</name>
        <dbReference type="ChEBI" id="CHEBI:23378"/>
    </ligand>
</feature>
<keyword evidence="2" id="KW-0479">Metal-binding</keyword>
<dbReference type="Proteomes" id="UP000256629">
    <property type="component" value="Unassembled WGS sequence"/>
</dbReference>
<dbReference type="EMBL" id="QRDX01000004">
    <property type="protein sequence ID" value="RED48433.1"/>
    <property type="molecule type" value="Genomic_DNA"/>
</dbReference>
<comment type="caution">
    <text evidence="4">The sequence shown here is derived from an EMBL/GenBank/DDBJ whole genome shotgun (WGS) entry which is preliminary data.</text>
</comment>
<keyword evidence="3" id="KW-1015">Disulfide bond</keyword>
<name>A0A3D9HG29_9FLAO</name>
<dbReference type="GO" id="GO:0046872">
    <property type="term" value="F:metal ion binding"/>
    <property type="evidence" value="ECO:0007669"/>
    <property type="project" value="UniProtKB-KW"/>
</dbReference>
<accession>A0A3D9HG29</accession>
<organism evidence="4 5">
    <name type="scientific">Seonamhaeicola aphaedonensis</name>
    <dbReference type="NCBI Taxonomy" id="1461338"/>
    <lineage>
        <taxon>Bacteria</taxon>
        <taxon>Pseudomonadati</taxon>
        <taxon>Bacteroidota</taxon>
        <taxon>Flavobacteriia</taxon>
        <taxon>Flavobacteriales</taxon>
        <taxon>Flavobacteriaceae</taxon>
    </lineage>
</organism>
<sequence length="166" mass="19365">MQTKRLILVLIMLLLDSCSSKTKLPILSKYINDDGLEVIYKINDLNFTYQNNQNFNENEVNNNVYIANFFFTRCPSICPKMKFVIEDIANDFKKDSNFKIISISIYPKNDTPSVLKLYSNATNIASNKWLFLTGEKKNLNIQPNYLEQAFHAKKIEWIFTTHHLSL</sequence>
<dbReference type="InterPro" id="IPR003782">
    <property type="entry name" value="SCO1/SenC"/>
</dbReference>